<dbReference type="Pfam" id="PF02594">
    <property type="entry name" value="DUF167"/>
    <property type="match status" value="1"/>
</dbReference>
<evidence type="ECO:0000256" key="1">
    <source>
        <dbReference type="ARBA" id="ARBA00010364"/>
    </source>
</evidence>
<dbReference type="RefSeq" id="WP_011889654.1">
    <property type="nucleotide sequence ID" value="NZ_CP041698.1"/>
</dbReference>
<dbReference type="PANTHER" id="PTHR13420">
    <property type="entry name" value="UPF0235 PROTEIN C15ORF40"/>
    <property type="match status" value="1"/>
</dbReference>
<gene>
    <name evidence="5" type="ORF">EKD02_07390</name>
    <name evidence="3" type="ORF">FP507_02135</name>
    <name evidence="4" type="ORF">GJ685_05920</name>
</gene>
<dbReference type="Proteomes" id="UP000279908">
    <property type="component" value="Unassembled WGS sequence"/>
</dbReference>
<dbReference type="AlphaFoldDB" id="A0A432AUC5"/>
<evidence type="ECO:0000313" key="3">
    <source>
        <dbReference type="EMBL" id="KAA6232033.1"/>
    </source>
</evidence>
<reference evidence="3 7" key="2">
    <citation type="submission" date="2019-07" db="EMBL/GenBank/DDBJ databases">
        <title>Draft genome Sequence of Chlorobium phaeovibrioides sp. strain PhvTcv-s14, from the Phylum Chlorobi.</title>
        <authorList>
            <person name="Babenko V."/>
            <person name="Boldyreva D."/>
            <person name="Kanygina A."/>
            <person name="Selezneva O."/>
            <person name="Akopiyan T."/>
            <person name="Lunina O."/>
        </authorList>
    </citation>
    <scope>NUCLEOTIDE SEQUENCE [LARGE SCALE GENOMIC DNA]</scope>
    <source>
        <strain evidence="3 7">GrTcv12</strain>
    </source>
</reference>
<dbReference type="OMA" id="ANRECCR"/>
<evidence type="ECO:0000256" key="2">
    <source>
        <dbReference type="HAMAP-Rule" id="MF_00634"/>
    </source>
</evidence>
<comment type="caution">
    <text evidence="5">The sequence shown here is derived from an EMBL/GenBank/DDBJ whole genome shotgun (WGS) entry which is preliminary data.</text>
</comment>
<dbReference type="NCBIfam" id="TIGR00251">
    <property type="entry name" value="DUF167 family protein"/>
    <property type="match status" value="1"/>
</dbReference>
<dbReference type="SUPFAM" id="SSF69786">
    <property type="entry name" value="YggU-like"/>
    <property type="match status" value="1"/>
</dbReference>
<evidence type="ECO:0000313" key="7">
    <source>
        <dbReference type="Proteomes" id="UP000327458"/>
    </source>
</evidence>
<dbReference type="SMR" id="A0A432AUC5"/>
<comment type="similarity">
    <text evidence="1 2">Belongs to the UPF0235 family.</text>
</comment>
<dbReference type="EMBL" id="VMRG01000001">
    <property type="protein sequence ID" value="KAA6232033.1"/>
    <property type="molecule type" value="Genomic_DNA"/>
</dbReference>
<reference evidence="4 8" key="3">
    <citation type="submission" date="2019-11" db="EMBL/GenBank/DDBJ databases">
        <title>Green- and brown-colored morphotypes of Chlorobia in the stratified aquatic ecosystems of Kandalaksha Gulf (White Sea): A model for study of the accessory genome evolution.</title>
        <authorList>
            <person name="Grouzdev D.S."/>
        </authorList>
    </citation>
    <scope>NUCLEOTIDE SEQUENCE [LARGE SCALE GENOMIC DNA]</scope>
    <source>
        <strain evidence="4 8">ZM</strain>
    </source>
</reference>
<evidence type="ECO:0000313" key="6">
    <source>
        <dbReference type="Proteomes" id="UP000279908"/>
    </source>
</evidence>
<sequence length="100" mass="10700">MRVVAVREKKGNALFSVRVQPRASKTAVSGPYAGGLKITLKAAPVDDAANRECCRLFAGMFGIADGRVHVVSGRSSRSKSVMLEGVSSREAEEAFERFGL</sequence>
<dbReference type="InterPro" id="IPR003746">
    <property type="entry name" value="DUF167"/>
</dbReference>
<reference evidence="5 6" key="1">
    <citation type="submission" date="2018-12" db="EMBL/GenBank/DDBJ databases">
        <authorList>
            <person name="Lunina O.N."/>
            <person name="Grouzdev D.S."/>
            <person name="Gorlenko V.M."/>
            <person name="Savvichev A.S."/>
        </authorList>
    </citation>
    <scope>NUCLEOTIDE SEQUENCE [LARGE SCALE GENOMIC DNA]</scope>
    <source>
        <strain evidence="5 6">BrKhr-17</strain>
    </source>
</reference>
<keyword evidence="8" id="KW-1185">Reference proteome</keyword>
<dbReference type="SMART" id="SM01152">
    <property type="entry name" value="DUF167"/>
    <property type="match status" value="1"/>
</dbReference>
<organism evidence="5 6">
    <name type="scientific">Chlorobium phaeovibrioides</name>
    <dbReference type="NCBI Taxonomy" id="1094"/>
    <lineage>
        <taxon>Bacteria</taxon>
        <taxon>Pseudomonadati</taxon>
        <taxon>Chlorobiota</taxon>
        <taxon>Chlorobiia</taxon>
        <taxon>Chlorobiales</taxon>
        <taxon>Chlorobiaceae</taxon>
        <taxon>Chlorobium/Pelodictyon group</taxon>
        <taxon>Chlorobium</taxon>
    </lineage>
</organism>
<name>A0A432AUC5_CHLPH</name>
<dbReference type="EMBL" id="RXYK01000011">
    <property type="protein sequence ID" value="RTY36937.1"/>
    <property type="molecule type" value="Genomic_DNA"/>
</dbReference>
<dbReference type="Gene3D" id="3.30.1200.10">
    <property type="entry name" value="YggU-like"/>
    <property type="match status" value="1"/>
</dbReference>
<dbReference type="Proteomes" id="UP000327458">
    <property type="component" value="Unassembled WGS sequence"/>
</dbReference>
<evidence type="ECO:0000313" key="4">
    <source>
        <dbReference type="EMBL" id="MWV54602.1"/>
    </source>
</evidence>
<evidence type="ECO:0000313" key="8">
    <source>
        <dbReference type="Proteomes" id="UP000489351"/>
    </source>
</evidence>
<dbReference type="Proteomes" id="UP000489351">
    <property type="component" value="Unassembled WGS sequence"/>
</dbReference>
<accession>A0A432AUC5</accession>
<dbReference type="HAMAP" id="MF_00634">
    <property type="entry name" value="UPF0235"/>
    <property type="match status" value="1"/>
</dbReference>
<evidence type="ECO:0000313" key="5">
    <source>
        <dbReference type="EMBL" id="RTY36937.1"/>
    </source>
</evidence>
<protein>
    <recommendedName>
        <fullName evidence="2">UPF0235 protein EKD02_07390</fullName>
    </recommendedName>
</protein>
<proteinExistence type="inferred from homology"/>
<dbReference type="GO" id="GO:0005737">
    <property type="term" value="C:cytoplasm"/>
    <property type="evidence" value="ECO:0007669"/>
    <property type="project" value="TreeGrafter"/>
</dbReference>
<dbReference type="EMBL" id="WUBZ01000016">
    <property type="protein sequence ID" value="MWV54602.1"/>
    <property type="molecule type" value="Genomic_DNA"/>
</dbReference>
<dbReference type="PANTHER" id="PTHR13420:SF7">
    <property type="entry name" value="UPF0235 PROTEIN C15ORF40"/>
    <property type="match status" value="1"/>
</dbReference>
<dbReference type="InterPro" id="IPR036591">
    <property type="entry name" value="YggU-like_sf"/>
</dbReference>